<reference evidence="2 3" key="1">
    <citation type="submission" date="2016-07" db="EMBL/GenBank/DDBJ databases">
        <authorList>
            <person name="Lefevre C.T."/>
        </authorList>
    </citation>
    <scope>NUCLEOTIDE SEQUENCE [LARGE SCALE GENOMIC DNA]</scope>
    <source>
        <strain evidence="2">PR1</strain>
    </source>
</reference>
<dbReference type="GO" id="GO:0071111">
    <property type="term" value="F:cyclic-guanylate-specific phosphodiesterase activity"/>
    <property type="evidence" value="ECO:0007669"/>
    <property type="project" value="InterPro"/>
</dbReference>
<dbReference type="InterPro" id="IPR035965">
    <property type="entry name" value="PAS-like_dom_sf"/>
</dbReference>
<dbReference type="InterPro" id="IPR043128">
    <property type="entry name" value="Rev_trsase/Diguanyl_cyclase"/>
</dbReference>
<evidence type="ECO:0000259" key="1">
    <source>
        <dbReference type="PROSITE" id="PS50883"/>
    </source>
</evidence>
<dbReference type="PANTHER" id="PTHR33121:SF79">
    <property type="entry name" value="CYCLIC DI-GMP PHOSPHODIESTERASE PDED-RELATED"/>
    <property type="match status" value="1"/>
</dbReference>
<dbReference type="PANTHER" id="PTHR33121">
    <property type="entry name" value="CYCLIC DI-GMP PHOSPHODIESTERASE PDEF"/>
    <property type="match status" value="1"/>
</dbReference>
<dbReference type="Gene3D" id="3.30.70.270">
    <property type="match status" value="1"/>
</dbReference>
<dbReference type="Pfam" id="PF00563">
    <property type="entry name" value="EAL"/>
    <property type="match status" value="1"/>
</dbReference>
<accession>A0A1C3RIY9</accession>
<dbReference type="CDD" id="cd00130">
    <property type="entry name" value="PAS"/>
    <property type="match status" value="1"/>
</dbReference>
<dbReference type="InterPro" id="IPR000160">
    <property type="entry name" value="GGDEF_dom"/>
</dbReference>
<evidence type="ECO:0000313" key="3">
    <source>
        <dbReference type="Proteomes" id="UP000231658"/>
    </source>
</evidence>
<feature type="domain" description="EAL" evidence="1">
    <location>
        <begin position="297"/>
        <end position="548"/>
    </location>
</feature>
<dbReference type="STRING" id="1867952.MTBPR1_40250"/>
<dbReference type="SUPFAM" id="SSF55785">
    <property type="entry name" value="PYP-like sensor domain (PAS domain)"/>
    <property type="match status" value="1"/>
</dbReference>
<dbReference type="EMBL" id="FLYE01000034">
    <property type="protein sequence ID" value="SCA57227.1"/>
    <property type="molecule type" value="Genomic_DNA"/>
</dbReference>
<dbReference type="RefSeq" id="WP_069189259.1">
    <property type="nucleotide sequence ID" value="NZ_FLYE01000034.1"/>
</dbReference>
<dbReference type="Gene3D" id="3.20.20.450">
    <property type="entry name" value="EAL domain"/>
    <property type="match status" value="1"/>
</dbReference>
<name>A0A1C3RIY9_9PROT</name>
<dbReference type="Gene3D" id="3.30.450.20">
    <property type="entry name" value="PAS domain"/>
    <property type="match status" value="1"/>
</dbReference>
<protein>
    <submittedName>
        <fullName evidence="2">Putative diguanylate phosphodiesterase (EAL domain)</fullName>
    </submittedName>
</protein>
<evidence type="ECO:0000313" key="2">
    <source>
        <dbReference type="EMBL" id="SCA57227.1"/>
    </source>
</evidence>
<sequence>MGSENDLKTERDRFVAFTFCWSDIILELDPDFNIAFAGGAIGAITGKKDDALIGQPITDIIAESDHGLFLQVASNTDEQNRIEAVSVRLNGRAGPTPPIEMMGYRVKDLKNHLFLGFRLGDNFGRATNLKKDEDSGLYDEDSFLEAAQATIQSNAMKGEQVEMTMLDMEQLQAIANGLGNEDAGHLMTSVGSYLKSSSIGGDTAGRISDNKFGIVHKTGLKVDELSDEISKMASSASGDDVTLEIKSATMDVDAENITEEDLANGLAYTINQFKHARGKDFSMDTLSRNMSELVTEAHDKISTFKQVVADREFFIAFQPIIGARDGKIHHYECLARFRGEQSGKSPYEYIVFAEETGLIPEFDFAMAQAALQWLGQQAKGKNYKLAVNVSGYSVGDRGYIKKLMNLLKNNAWAKGALMFEITESARLESLRDANIFIQNLRKMGYKVCLDDFGAGAASFQYLSTLDVDIVKLDGSAIRNARKAPKGRSFLIALGNLCRDLKVDTIAEMIDDPEGLVFVRECGIQQVQGYLFGKPSPDINSFDPLPKLELFSKKAQSRSAASVSVMTRR</sequence>
<proteinExistence type="predicted"/>
<dbReference type="SUPFAM" id="SSF141868">
    <property type="entry name" value="EAL domain-like"/>
    <property type="match status" value="1"/>
</dbReference>
<dbReference type="SMART" id="SM00052">
    <property type="entry name" value="EAL"/>
    <property type="match status" value="1"/>
</dbReference>
<dbReference type="InterPro" id="IPR000014">
    <property type="entry name" value="PAS"/>
</dbReference>
<dbReference type="InterPro" id="IPR035919">
    <property type="entry name" value="EAL_sf"/>
</dbReference>
<gene>
    <name evidence="2" type="ORF">MTBPR1_40250</name>
</gene>
<dbReference type="Pfam" id="PF00990">
    <property type="entry name" value="GGDEF"/>
    <property type="match status" value="1"/>
</dbReference>
<dbReference type="AlphaFoldDB" id="A0A1C3RIY9"/>
<keyword evidence="3" id="KW-1185">Reference proteome</keyword>
<dbReference type="PROSITE" id="PS50883">
    <property type="entry name" value="EAL"/>
    <property type="match status" value="1"/>
</dbReference>
<dbReference type="InterPro" id="IPR050706">
    <property type="entry name" value="Cyclic-di-GMP_PDE-like"/>
</dbReference>
<dbReference type="InterPro" id="IPR001633">
    <property type="entry name" value="EAL_dom"/>
</dbReference>
<dbReference type="OrthoDB" id="23692at2"/>
<dbReference type="CDD" id="cd01948">
    <property type="entry name" value="EAL"/>
    <property type="match status" value="1"/>
</dbReference>
<dbReference type="Proteomes" id="UP000231658">
    <property type="component" value="Unassembled WGS sequence"/>
</dbReference>
<organism evidence="2 3">
    <name type="scientific">Candidatus Terasakiella magnetica</name>
    <dbReference type="NCBI Taxonomy" id="1867952"/>
    <lineage>
        <taxon>Bacteria</taxon>
        <taxon>Pseudomonadati</taxon>
        <taxon>Pseudomonadota</taxon>
        <taxon>Alphaproteobacteria</taxon>
        <taxon>Rhodospirillales</taxon>
        <taxon>Terasakiellaceae</taxon>
        <taxon>Terasakiella</taxon>
    </lineage>
</organism>